<keyword evidence="3" id="KW-1185">Reference proteome</keyword>
<proteinExistence type="predicted"/>
<evidence type="ECO:0000313" key="2">
    <source>
        <dbReference type="EMBL" id="KAK6782221.1"/>
    </source>
</evidence>
<keyword evidence="1" id="KW-0472">Membrane</keyword>
<protein>
    <submittedName>
        <fullName evidence="2">Uncharacterized protein</fullName>
    </submittedName>
</protein>
<dbReference type="EMBL" id="JBANQN010000008">
    <property type="protein sequence ID" value="KAK6782221.1"/>
    <property type="molecule type" value="Genomic_DNA"/>
</dbReference>
<dbReference type="Proteomes" id="UP001371456">
    <property type="component" value="Unassembled WGS sequence"/>
</dbReference>
<gene>
    <name evidence="2" type="ORF">RDI58_020017</name>
</gene>
<evidence type="ECO:0000313" key="3">
    <source>
        <dbReference type="Proteomes" id="UP001371456"/>
    </source>
</evidence>
<keyword evidence="1" id="KW-1133">Transmembrane helix</keyword>
<comment type="caution">
    <text evidence="2">The sequence shown here is derived from an EMBL/GenBank/DDBJ whole genome shotgun (WGS) entry which is preliminary data.</text>
</comment>
<name>A0AAN8TBB4_SOLBU</name>
<sequence>MWQIWKAKSSKSFNGEISDPNDIVNKDLFDFHEYESKLIPSFSPIVIPVCNDDRNIIMAQDGVVVFADASVHKEKKTTNIGVVVMIAMVTYFMPLVPQFNMLGKSSAIAIRMAMENAREKGWTKVQILSYAKNVVDMVLQRTIVS</sequence>
<reference evidence="2 3" key="1">
    <citation type="submission" date="2024-02" db="EMBL/GenBank/DDBJ databases">
        <title>de novo genome assembly of Solanum bulbocastanum strain 11H21.</title>
        <authorList>
            <person name="Hosaka A.J."/>
        </authorList>
    </citation>
    <scope>NUCLEOTIDE SEQUENCE [LARGE SCALE GENOMIC DNA]</scope>
    <source>
        <tissue evidence="2">Young leaves</tissue>
    </source>
</reference>
<feature type="transmembrane region" description="Helical" evidence="1">
    <location>
        <begin position="78"/>
        <end position="96"/>
    </location>
</feature>
<keyword evidence="1" id="KW-0812">Transmembrane</keyword>
<accession>A0AAN8TBB4</accession>
<evidence type="ECO:0000256" key="1">
    <source>
        <dbReference type="SAM" id="Phobius"/>
    </source>
</evidence>
<dbReference type="AlphaFoldDB" id="A0AAN8TBB4"/>
<organism evidence="2 3">
    <name type="scientific">Solanum bulbocastanum</name>
    <name type="common">Wild potato</name>
    <dbReference type="NCBI Taxonomy" id="147425"/>
    <lineage>
        <taxon>Eukaryota</taxon>
        <taxon>Viridiplantae</taxon>
        <taxon>Streptophyta</taxon>
        <taxon>Embryophyta</taxon>
        <taxon>Tracheophyta</taxon>
        <taxon>Spermatophyta</taxon>
        <taxon>Magnoliopsida</taxon>
        <taxon>eudicotyledons</taxon>
        <taxon>Gunneridae</taxon>
        <taxon>Pentapetalae</taxon>
        <taxon>asterids</taxon>
        <taxon>lamiids</taxon>
        <taxon>Solanales</taxon>
        <taxon>Solanaceae</taxon>
        <taxon>Solanoideae</taxon>
        <taxon>Solaneae</taxon>
        <taxon>Solanum</taxon>
    </lineage>
</organism>